<evidence type="ECO:0000256" key="5">
    <source>
        <dbReference type="ARBA" id="ARBA00023145"/>
    </source>
</evidence>
<name>A0A518BJ95_9BACT</name>
<dbReference type="GO" id="GO:0006523">
    <property type="term" value="P:alanine biosynthetic process"/>
    <property type="evidence" value="ECO:0007669"/>
    <property type="project" value="InterPro"/>
</dbReference>
<evidence type="ECO:0000256" key="13">
    <source>
        <dbReference type="PIRSR" id="PIRSR006246-5"/>
    </source>
</evidence>
<feature type="chain" id="PRO_5023407722" description="Aspartate 1-decarboxylase alpha chain" evidence="9 13">
    <location>
        <begin position="24"/>
        <end position="123"/>
    </location>
</feature>
<keyword evidence="5 9" id="KW-0865">Zymogen</keyword>
<dbReference type="CDD" id="cd06919">
    <property type="entry name" value="Asp_decarbox"/>
    <property type="match status" value="1"/>
</dbReference>
<dbReference type="RefSeq" id="WP_145064858.1">
    <property type="nucleotide sequence ID" value="NZ_CP036287.1"/>
</dbReference>
<dbReference type="EMBL" id="CP036287">
    <property type="protein sequence ID" value="QDU67042.1"/>
    <property type="molecule type" value="Genomic_DNA"/>
</dbReference>
<proteinExistence type="inferred from homology"/>
<keyword evidence="1 9" id="KW-0963">Cytoplasm</keyword>
<keyword evidence="8 9" id="KW-0670">Pyruvate</keyword>
<evidence type="ECO:0000256" key="12">
    <source>
        <dbReference type="PIRSR" id="PIRSR006246-3"/>
    </source>
</evidence>
<evidence type="ECO:0000256" key="8">
    <source>
        <dbReference type="ARBA" id="ARBA00023317"/>
    </source>
</evidence>
<dbReference type="InterPro" id="IPR009010">
    <property type="entry name" value="Asp_de-COase-like_dom_sf"/>
</dbReference>
<dbReference type="NCBIfam" id="TIGR00223">
    <property type="entry name" value="panD"/>
    <property type="match status" value="1"/>
</dbReference>
<comment type="cofactor">
    <cofactor evidence="9 10">
        <name>pyruvate</name>
        <dbReference type="ChEBI" id="CHEBI:15361"/>
    </cofactor>
    <text evidence="9 10">Binds 1 pyruvoyl group covalently per subunit.</text>
</comment>
<dbReference type="PIRSF" id="PIRSF006246">
    <property type="entry name" value="Asp_decarbox"/>
    <property type="match status" value="1"/>
</dbReference>
<evidence type="ECO:0000256" key="7">
    <source>
        <dbReference type="ARBA" id="ARBA00023270"/>
    </source>
</evidence>
<dbReference type="Pfam" id="PF02261">
    <property type="entry name" value="Asp_decarbox"/>
    <property type="match status" value="1"/>
</dbReference>
<dbReference type="GO" id="GO:0005829">
    <property type="term" value="C:cytosol"/>
    <property type="evidence" value="ECO:0007669"/>
    <property type="project" value="TreeGrafter"/>
</dbReference>
<dbReference type="UniPathway" id="UPA00028">
    <property type="reaction ID" value="UER00002"/>
</dbReference>
<dbReference type="InterPro" id="IPR003190">
    <property type="entry name" value="Asp_decarbox"/>
</dbReference>
<feature type="binding site" evidence="9 11">
    <location>
        <position position="56"/>
    </location>
    <ligand>
        <name>substrate</name>
    </ligand>
</feature>
<keyword evidence="3 9" id="KW-0210">Decarboxylase</keyword>
<evidence type="ECO:0000256" key="3">
    <source>
        <dbReference type="ARBA" id="ARBA00022793"/>
    </source>
</evidence>
<dbReference type="Gene3D" id="2.40.40.20">
    <property type="match status" value="1"/>
</dbReference>
<keyword evidence="4 9" id="KW-0068">Autocatalytic cleavage</keyword>
<accession>A0A518BJ95</accession>
<gene>
    <name evidence="9 14" type="primary">panD</name>
    <name evidence="14" type="ORF">Pla133_21200</name>
</gene>
<comment type="PTM">
    <text evidence="9 12">Is synthesized initially as an inactive proenzyme, which is activated by self-cleavage at a specific serine bond to produce a beta-subunit with a hydroxyl group at its C-terminus and an alpha-subunit with a pyruvoyl group at its N-terminus.</text>
</comment>
<dbReference type="PANTHER" id="PTHR21012">
    <property type="entry name" value="ASPARTATE 1-DECARBOXYLASE"/>
    <property type="match status" value="1"/>
</dbReference>
<organism evidence="14 15">
    <name type="scientific">Engelhardtia mirabilis</name>
    <dbReference type="NCBI Taxonomy" id="2528011"/>
    <lineage>
        <taxon>Bacteria</taxon>
        <taxon>Pseudomonadati</taxon>
        <taxon>Planctomycetota</taxon>
        <taxon>Planctomycetia</taxon>
        <taxon>Planctomycetia incertae sedis</taxon>
        <taxon>Engelhardtia</taxon>
    </lineage>
</organism>
<protein>
    <recommendedName>
        <fullName evidence="9">Aspartate 1-decarboxylase</fullName>
        <ecNumber evidence="9">4.1.1.11</ecNumber>
    </recommendedName>
    <alternativeName>
        <fullName evidence="9">Aspartate alpha-decarboxylase</fullName>
    </alternativeName>
    <component>
        <recommendedName>
            <fullName evidence="9">Aspartate 1-decarboxylase beta chain</fullName>
        </recommendedName>
    </component>
    <component>
        <recommendedName>
            <fullName evidence="9">Aspartate 1-decarboxylase alpha chain</fullName>
        </recommendedName>
    </component>
</protein>
<evidence type="ECO:0000256" key="11">
    <source>
        <dbReference type="PIRSR" id="PIRSR006246-2"/>
    </source>
</evidence>
<feature type="binding site" evidence="9 11">
    <location>
        <begin position="72"/>
        <end position="74"/>
    </location>
    <ligand>
        <name>substrate</name>
    </ligand>
</feature>
<comment type="similarity">
    <text evidence="9">Belongs to the PanD family.</text>
</comment>
<dbReference type="SUPFAM" id="SSF50692">
    <property type="entry name" value="ADC-like"/>
    <property type="match status" value="1"/>
</dbReference>
<evidence type="ECO:0000256" key="10">
    <source>
        <dbReference type="PIRSR" id="PIRSR006246-1"/>
    </source>
</evidence>
<keyword evidence="2 9" id="KW-0566">Pantothenate biosynthesis</keyword>
<evidence type="ECO:0000256" key="4">
    <source>
        <dbReference type="ARBA" id="ARBA00022813"/>
    </source>
</evidence>
<dbReference type="KEGG" id="pbap:Pla133_21200"/>
<comment type="catalytic activity">
    <reaction evidence="9">
        <text>L-aspartate + H(+) = beta-alanine + CO2</text>
        <dbReference type="Rhea" id="RHEA:19497"/>
        <dbReference type="ChEBI" id="CHEBI:15378"/>
        <dbReference type="ChEBI" id="CHEBI:16526"/>
        <dbReference type="ChEBI" id="CHEBI:29991"/>
        <dbReference type="ChEBI" id="CHEBI:57966"/>
        <dbReference type="EC" id="4.1.1.11"/>
    </reaction>
</comment>
<dbReference type="EC" id="4.1.1.11" evidence="9"/>
<keyword evidence="7 9" id="KW-0704">Schiff base</keyword>
<sequence length="123" mass="13759">MRTYLHSKIHKARVTEANLDYVGSVTIDEELMELADIQEFEQIHIVDNTNGARLVTYAIRGERGSGVIGINGAAAHLVKAGDEVILMTYNLAERPSEPRCILVDGDNRFVRHLVEKPRTVPTF</sequence>
<evidence type="ECO:0000313" key="15">
    <source>
        <dbReference type="Proteomes" id="UP000316921"/>
    </source>
</evidence>
<evidence type="ECO:0000256" key="9">
    <source>
        <dbReference type="HAMAP-Rule" id="MF_00446"/>
    </source>
</evidence>
<keyword evidence="15" id="KW-1185">Reference proteome</keyword>
<evidence type="ECO:0000256" key="2">
    <source>
        <dbReference type="ARBA" id="ARBA00022655"/>
    </source>
</evidence>
<dbReference type="HAMAP" id="MF_00446">
    <property type="entry name" value="PanD"/>
    <property type="match status" value="1"/>
</dbReference>
<comment type="subunit">
    <text evidence="9">Heterooctamer of four alpha and four beta subunits.</text>
</comment>
<evidence type="ECO:0000313" key="14">
    <source>
        <dbReference type="EMBL" id="QDU67042.1"/>
    </source>
</evidence>
<evidence type="ECO:0000256" key="6">
    <source>
        <dbReference type="ARBA" id="ARBA00023239"/>
    </source>
</evidence>
<feature type="chain" id="PRO_5023407720" description="Aspartate 1-decarboxylase beta chain" evidence="9 13">
    <location>
        <begin position="1"/>
        <end position="23"/>
    </location>
</feature>
<comment type="subcellular location">
    <subcellularLocation>
        <location evidence="9">Cytoplasm</location>
    </subcellularLocation>
</comment>
<comment type="pathway">
    <text evidence="9">Cofactor biosynthesis; (R)-pantothenate biosynthesis; beta-alanine from L-aspartate: step 1/1.</text>
</comment>
<reference evidence="14 15" key="1">
    <citation type="submission" date="2019-02" db="EMBL/GenBank/DDBJ databases">
        <title>Deep-cultivation of Planctomycetes and their phenomic and genomic characterization uncovers novel biology.</title>
        <authorList>
            <person name="Wiegand S."/>
            <person name="Jogler M."/>
            <person name="Boedeker C."/>
            <person name="Pinto D."/>
            <person name="Vollmers J."/>
            <person name="Rivas-Marin E."/>
            <person name="Kohn T."/>
            <person name="Peeters S.H."/>
            <person name="Heuer A."/>
            <person name="Rast P."/>
            <person name="Oberbeckmann S."/>
            <person name="Bunk B."/>
            <person name="Jeske O."/>
            <person name="Meyerdierks A."/>
            <person name="Storesund J.E."/>
            <person name="Kallscheuer N."/>
            <person name="Luecker S."/>
            <person name="Lage O.M."/>
            <person name="Pohl T."/>
            <person name="Merkel B.J."/>
            <person name="Hornburger P."/>
            <person name="Mueller R.-W."/>
            <person name="Bruemmer F."/>
            <person name="Labrenz M."/>
            <person name="Spormann A.M."/>
            <person name="Op den Camp H."/>
            <person name="Overmann J."/>
            <person name="Amann R."/>
            <person name="Jetten M.S.M."/>
            <person name="Mascher T."/>
            <person name="Medema M.H."/>
            <person name="Devos D.P."/>
            <person name="Kaster A.-K."/>
            <person name="Ovreas L."/>
            <person name="Rohde M."/>
            <person name="Galperin M.Y."/>
            <person name="Jogler C."/>
        </authorList>
    </citation>
    <scope>NUCLEOTIDE SEQUENCE [LARGE SCALE GENOMIC DNA]</scope>
    <source>
        <strain evidence="14 15">Pla133</strain>
    </source>
</reference>
<evidence type="ECO:0000256" key="1">
    <source>
        <dbReference type="ARBA" id="ARBA00022490"/>
    </source>
</evidence>
<dbReference type="PANTHER" id="PTHR21012:SF0">
    <property type="entry name" value="ASPARTATE 1-DECARBOXYLASE"/>
    <property type="match status" value="1"/>
</dbReference>
<dbReference type="GO" id="GO:0004068">
    <property type="term" value="F:aspartate 1-decarboxylase activity"/>
    <property type="evidence" value="ECO:0007669"/>
    <property type="project" value="UniProtKB-UniRule"/>
</dbReference>
<dbReference type="AlphaFoldDB" id="A0A518BJ95"/>
<dbReference type="Proteomes" id="UP000316921">
    <property type="component" value="Chromosome"/>
</dbReference>
<dbReference type="GO" id="GO:0015940">
    <property type="term" value="P:pantothenate biosynthetic process"/>
    <property type="evidence" value="ECO:0007669"/>
    <property type="project" value="UniProtKB-UniRule"/>
</dbReference>
<feature type="active site" description="Schiff-base intermediate with substrate; via pyruvic acid" evidence="9 10">
    <location>
        <position position="24"/>
    </location>
</feature>
<feature type="active site" description="Proton donor" evidence="9 10">
    <location>
        <position position="57"/>
    </location>
</feature>
<feature type="modified residue" description="Pyruvic acid (Ser)" evidence="9 12">
    <location>
        <position position="24"/>
    </location>
</feature>
<comment type="function">
    <text evidence="9">Catalyzes the pyruvoyl-dependent decarboxylation of aspartate to produce beta-alanine.</text>
</comment>
<keyword evidence="6 9" id="KW-0456">Lyase</keyword>